<dbReference type="eggNOG" id="KOG1611">
    <property type="taxonomic scope" value="Eukaryota"/>
</dbReference>
<dbReference type="Pfam" id="PF00106">
    <property type="entry name" value="adh_short"/>
    <property type="match status" value="1"/>
</dbReference>
<keyword evidence="3" id="KW-0560">Oxidoreductase</keyword>
<dbReference type="KEGG" id="pgu:PGUG_05194"/>
<dbReference type="OrthoDB" id="4096546at2759"/>
<evidence type="ECO:0000256" key="2">
    <source>
        <dbReference type="ARBA" id="ARBA00022857"/>
    </source>
</evidence>
<reference evidence="4 5" key="1">
    <citation type="journal article" date="2009" name="Nature">
        <title>Evolution of pathogenicity and sexual reproduction in eight Candida genomes.</title>
        <authorList>
            <person name="Butler G."/>
            <person name="Rasmussen M.D."/>
            <person name="Lin M.F."/>
            <person name="Santos M.A."/>
            <person name="Sakthikumar S."/>
            <person name="Munro C.A."/>
            <person name="Rheinbay E."/>
            <person name="Grabherr M."/>
            <person name="Forche A."/>
            <person name="Reedy J.L."/>
            <person name="Agrafioti I."/>
            <person name="Arnaud M.B."/>
            <person name="Bates S."/>
            <person name="Brown A.J."/>
            <person name="Brunke S."/>
            <person name="Costanzo M.C."/>
            <person name="Fitzpatrick D.A."/>
            <person name="de Groot P.W."/>
            <person name="Harris D."/>
            <person name="Hoyer L.L."/>
            <person name="Hube B."/>
            <person name="Klis F.M."/>
            <person name="Kodira C."/>
            <person name="Lennard N."/>
            <person name="Logue M.E."/>
            <person name="Martin R."/>
            <person name="Neiman A.M."/>
            <person name="Nikolaou E."/>
            <person name="Quail M.A."/>
            <person name="Quinn J."/>
            <person name="Santos M.C."/>
            <person name="Schmitzberger F.F."/>
            <person name="Sherlock G."/>
            <person name="Shah P."/>
            <person name="Silverstein K.A."/>
            <person name="Skrzypek M.S."/>
            <person name="Soll D."/>
            <person name="Staggs R."/>
            <person name="Stansfield I."/>
            <person name="Stumpf M.P."/>
            <person name="Sudbery P.E."/>
            <person name="Srikantha T."/>
            <person name="Zeng Q."/>
            <person name="Berman J."/>
            <person name="Berriman M."/>
            <person name="Heitman J."/>
            <person name="Gow N.A."/>
            <person name="Lorenz M.C."/>
            <person name="Birren B.W."/>
            <person name="Kellis M."/>
            <person name="Cuomo C.A."/>
        </authorList>
    </citation>
    <scope>NUCLEOTIDE SEQUENCE [LARGE SCALE GENOMIC DNA]</scope>
    <source>
        <strain evidence="5">ATCC 6260 / CBS 566 / DSM 6381 / JCM 1539 / NBRC 10279 / NRRL Y-324</strain>
    </source>
</reference>
<dbReference type="InParanoid" id="A5DPJ3"/>
<proteinExistence type="inferred from homology"/>
<comment type="similarity">
    <text evidence="1">Belongs to the short-chain dehydrogenases/reductases (SDR) family.</text>
</comment>
<dbReference type="AlphaFoldDB" id="A5DPJ3"/>
<dbReference type="InterPro" id="IPR002347">
    <property type="entry name" value="SDR_fam"/>
</dbReference>
<dbReference type="CDD" id="cd05325">
    <property type="entry name" value="carb_red_sniffer_like_SDR_c"/>
    <property type="match status" value="1"/>
</dbReference>
<dbReference type="InterPro" id="IPR051468">
    <property type="entry name" value="Fungal_SecMetab_SDRs"/>
</dbReference>
<dbReference type="InterPro" id="IPR036291">
    <property type="entry name" value="NAD(P)-bd_dom_sf"/>
</dbReference>
<evidence type="ECO:0000256" key="1">
    <source>
        <dbReference type="ARBA" id="ARBA00006484"/>
    </source>
</evidence>
<dbReference type="EMBL" id="CH408161">
    <property type="protein sequence ID" value="EDK41096.2"/>
    <property type="molecule type" value="Genomic_DNA"/>
</dbReference>
<dbReference type="HOGENOM" id="CLU_010194_9_1_1"/>
<gene>
    <name evidence="4" type="ORF">PGUG_05194</name>
</gene>
<evidence type="ECO:0000313" key="4">
    <source>
        <dbReference type="EMBL" id="EDK41096.2"/>
    </source>
</evidence>
<dbReference type="GeneID" id="5124217"/>
<dbReference type="RefSeq" id="XP_001482174.2">
    <property type="nucleotide sequence ID" value="XM_001482124.1"/>
</dbReference>
<dbReference type="PANTHER" id="PTHR43544:SF7">
    <property type="entry name" value="NADB-LER2"/>
    <property type="match status" value="1"/>
</dbReference>
<dbReference type="VEuPathDB" id="FungiDB:PGUG_05194"/>
<protein>
    <submittedName>
        <fullName evidence="4">Uncharacterized protein</fullName>
    </submittedName>
</protein>
<sequence>MTKTYFITGANRGIGLSMVKQLAAKPDVEVIVTARNPASAKELQELVKLNSNVKLVQLDVSDEHSIKTAGAEVAKLTHSIDVFVNNGAIGQAFTPVLRTPKEQWTNHYITNVVGPILLLQEIYPLIKKGNDKKVIFISTLVSSLGLTLPVNFSAYGQSKAALNYSVRDLAKELRKDDFIVVAVHPGVVGTDMGNDAGRLLIAEDPSAADFFSSSEVITPDQSAESLIDLFGGLSAESSGKFLSYDKSELPW</sequence>
<evidence type="ECO:0000256" key="3">
    <source>
        <dbReference type="ARBA" id="ARBA00023002"/>
    </source>
</evidence>
<keyword evidence="5" id="KW-1185">Reference proteome</keyword>
<dbReference type="FunCoup" id="A5DPJ3">
    <property type="interactions" value="69"/>
</dbReference>
<evidence type="ECO:0000313" key="5">
    <source>
        <dbReference type="Proteomes" id="UP000001997"/>
    </source>
</evidence>
<name>A5DPJ3_PICGU</name>
<dbReference type="Gene3D" id="3.40.50.720">
    <property type="entry name" value="NAD(P)-binding Rossmann-like Domain"/>
    <property type="match status" value="1"/>
</dbReference>
<dbReference type="SUPFAM" id="SSF51735">
    <property type="entry name" value="NAD(P)-binding Rossmann-fold domains"/>
    <property type="match status" value="1"/>
</dbReference>
<dbReference type="OMA" id="CCLEVIS"/>
<accession>A5DPJ3</accession>
<dbReference type="Proteomes" id="UP000001997">
    <property type="component" value="Unassembled WGS sequence"/>
</dbReference>
<dbReference type="PANTHER" id="PTHR43544">
    <property type="entry name" value="SHORT-CHAIN DEHYDROGENASE/REDUCTASE"/>
    <property type="match status" value="1"/>
</dbReference>
<dbReference type="GO" id="GO:0016491">
    <property type="term" value="F:oxidoreductase activity"/>
    <property type="evidence" value="ECO:0007669"/>
    <property type="project" value="UniProtKB-KW"/>
</dbReference>
<dbReference type="GO" id="GO:0005737">
    <property type="term" value="C:cytoplasm"/>
    <property type="evidence" value="ECO:0007669"/>
    <property type="project" value="TreeGrafter"/>
</dbReference>
<dbReference type="PRINTS" id="PR00081">
    <property type="entry name" value="GDHRDH"/>
</dbReference>
<keyword evidence="2" id="KW-0521">NADP</keyword>
<organism evidence="4 5">
    <name type="scientific">Meyerozyma guilliermondii (strain ATCC 6260 / CBS 566 / DSM 6381 / JCM 1539 / NBRC 10279 / NRRL Y-324)</name>
    <name type="common">Yeast</name>
    <name type="synonym">Candida guilliermondii</name>
    <dbReference type="NCBI Taxonomy" id="294746"/>
    <lineage>
        <taxon>Eukaryota</taxon>
        <taxon>Fungi</taxon>
        <taxon>Dikarya</taxon>
        <taxon>Ascomycota</taxon>
        <taxon>Saccharomycotina</taxon>
        <taxon>Pichiomycetes</taxon>
        <taxon>Debaryomycetaceae</taxon>
        <taxon>Meyerozyma</taxon>
    </lineage>
</organism>